<protein>
    <submittedName>
        <fullName evidence="2">Uncharacterized protein</fullName>
    </submittedName>
</protein>
<feature type="chain" id="PRO_5042297117" evidence="1">
    <location>
        <begin position="19"/>
        <end position="351"/>
    </location>
</feature>
<evidence type="ECO:0000313" key="2">
    <source>
        <dbReference type="EMBL" id="ULT79870.1"/>
    </source>
</evidence>
<dbReference type="Proteomes" id="UP000827892">
    <property type="component" value="Chromosome X"/>
</dbReference>
<reference evidence="2 3" key="1">
    <citation type="submission" date="2022-05" db="EMBL/GenBank/DDBJ databases">
        <title>Chromosome-level reference genomes for two strains of Caenorhabditis briggsae: an improved platform for comparative genomics.</title>
        <authorList>
            <person name="Stevens L."/>
            <person name="Andersen E.C."/>
        </authorList>
    </citation>
    <scope>NUCLEOTIDE SEQUENCE [LARGE SCALE GENOMIC DNA]</scope>
    <source>
        <strain evidence="2">QX1410_ONT</strain>
        <tissue evidence="2">Whole-organism</tissue>
    </source>
</reference>
<accession>A0AAE8ZLJ6</accession>
<evidence type="ECO:0000256" key="1">
    <source>
        <dbReference type="SAM" id="SignalP"/>
    </source>
</evidence>
<organism evidence="2 3">
    <name type="scientific">Caenorhabditis briggsae</name>
    <dbReference type="NCBI Taxonomy" id="6238"/>
    <lineage>
        <taxon>Eukaryota</taxon>
        <taxon>Metazoa</taxon>
        <taxon>Ecdysozoa</taxon>
        <taxon>Nematoda</taxon>
        <taxon>Chromadorea</taxon>
        <taxon>Rhabditida</taxon>
        <taxon>Rhabditina</taxon>
        <taxon>Rhabditomorpha</taxon>
        <taxon>Rhabditoidea</taxon>
        <taxon>Rhabditidae</taxon>
        <taxon>Peloderinae</taxon>
        <taxon>Caenorhabditis</taxon>
    </lineage>
</organism>
<dbReference type="PANTHER" id="PTHR37433">
    <property type="entry name" value="PROTEIN CBG25136-RELATED"/>
    <property type="match status" value="1"/>
</dbReference>
<dbReference type="EMBL" id="CP090896">
    <property type="protein sequence ID" value="ULT79870.1"/>
    <property type="molecule type" value="Genomic_DNA"/>
</dbReference>
<dbReference type="PANTHER" id="PTHR37433:SF11">
    <property type="entry name" value="PHOSPHOLIPASE A2 INHIBITOR AND LY6_PLAUR DOMAIN-CONTAINING PROTEIN-LIKE"/>
    <property type="match status" value="1"/>
</dbReference>
<gene>
    <name evidence="2" type="ORF">L3Y34_010451</name>
</gene>
<sequence length="351" mass="40110">MLLPILWFSLLLWPFCDSERECVQCDGRVISPDKTCTNCTGNYCYIIRYNHVHNSLKAQQSFYQGCFTSPTDMPLGCSKNSRGSAFCICNNTDYCNEIQNVNNERELAYLTCFKKENSPWATTEDCVHPFCYKKSSSYDDEVGYCTSQEREMEMYDVGFVQTEMFLPLGSCYAIADDSRSDKTQHCVYKTNKTTPFKQKVPGSVKCFAPADSKERMKNSTCVGQFCFSANSAYGCISQFNREGPVLKVGLHRLTPFLTPFQICDSDFCNNQTIPDDEENRYKYPTRYVWSSGRRPSFIGILVIYLTSFFIGLHACKCNVLYFVSLDGQESFYPLQTQRSLFLASPLLSNFS</sequence>
<evidence type="ECO:0000313" key="3">
    <source>
        <dbReference type="Proteomes" id="UP000827892"/>
    </source>
</evidence>
<feature type="signal peptide" evidence="1">
    <location>
        <begin position="1"/>
        <end position="18"/>
    </location>
</feature>
<proteinExistence type="predicted"/>
<keyword evidence="1" id="KW-0732">Signal</keyword>
<dbReference type="AlphaFoldDB" id="A0AAE8ZLJ6"/>
<name>A0AAE8ZLJ6_CAEBR</name>